<dbReference type="GO" id="GO:0015628">
    <property type="term" value="P:protein secretion by the type II secretion system"/>
    <property type="evidence" value="ECO:0007669"/>
    <property type="project" value="InterPro"/>
</dbReference>
<dbReference type="InterPro" id="IPR012902">
    <property type="entry name" value="N_methyl_site"/>
</dbReference>
<feature type="transmembrane region" description="Helical" evidence="6">
    <location>
        <begin position="70"/>
        <end position="95"/>
    </location>
</feature>
<dbReference type="PROSITE" id="PS50853">
    <property type="entry name" value="FN3"/>
    <property type="match status" value="1"/>
</dbReference>
<dbReference type="AlphaFoldDB" id="A0A0G1Q5L8"/>
<dbReference type="InterPro" id="IPR003961">
    <property type="entry name" value="FN3_dom"/>
</dbReference>
<dbReference type="SUPFAM" id="SSF49265">
    <property type="entry name" value="Fibronectin type III"/>
    <property type="match status" value="2"/>
</dbReference>
<comment type="subcellular location">
    <subcellularLocation>
        <location evidence="1">Membrane</location>
        <topology evidence="1">Single-pass membrane protein</topology>
    </subcellularLocation>
</comment>
<dbReference type="EMBL" id="LCKT01000031">
    <property type="protein sequence ID" value="KKU03930.1"/>
    <property type="molecule type" value="Genomic_DNA"/>
</dbReference>
<dbReference type="Pfam" id="PF08334">
    <property type="entry name" value="T2SSG"/>
    <property type="match status" value="1"/>
</dbReference>
<dbReference type="InterPro" id="IPR045584">
    <property type="entry name" value="Pilin-like"/>
</dbReference>
<evidence type="ECO:0000256" key="1">
    <source>
        <dbReference type="ARBA" id="ARBA00004167"/>
    </source>
</evidence>
<keyword evidence="3 6" id="KW-0812">Transmembrane</keyword>
<gene>
    <name evidence="8" type="ORF">UX06_C0031G0004</name>
</gene>
<dbReference type="InterPro" id="IPR036116">
    <property type="entry name" value="FN3_sf"/>
</dbReference>
<dbReference type="NCBIfam" id="TIGR02532">
    <property type="entry name" value="IV_pilin_GFxxxE"/>
    <property type="match status" value="1"/>
</dbReference>
<dbReference type="InterPro" id="IPR000983">
    <property type="entry name" value="Bac_GSPG_pilin"/>
</dbReference>
<reference evidence="8 9" key="1">
    <citation type="journal article" date="2015" name="Nature">
        <title>rRNA introns, odd ribosomes, and small enigmatic genomes across a large radiation of phyla.</title>
        <authorList>
            <person name="Brown C.T."/>
            <person name="Hug L.A."/>
            <person name="Thomas B.C."/>
            <person name="Sharon I."/>
            <person name="Castelle C.J."/>
            <person name="Singh A."/>
            <person name="Wilkins M.J."/>
            <person name="Williams K.H."/>
            <person name="Banfield J.F."/>
        </authorList>
    </citation>
    <scope>NUCLEOTIDE SEQUENCE [LARGE SCALE GENOMIC DNA]</scope>
</reference>
<evidence type="ECO:0000259" key="7">
    <source>
        <dbReference type="PROSITE" id="PS50853"/>
    </source>
</evidence>
<dbReference type="GO" id="GO:0015627">
    <property type="term" value="C:type II protein secretion system complex"/>
    <property type="evidence" value="ECO:0007669"/>
    <property type="project" value="InterPro"/>
</dbReference>
<keyword evidence="2" id="KW-0488">Methylation</keyword>
<keyword evidence="4 6" id="KW-1133">Transmembrane helix</keyword>
<evidence type="ECO:0000256" key="2">
    <source>
        <dbReference type="ARBA" id="ARBA00022481"/>
    </source>
</evidence>
<dbReference type="SUPFAM" id="SSF54523">
    <property type="entry name" value="Pili subunits"/>
    <property type="match status" value="1"/>
</dbReference>
<dbReference type="Gene3D" id="3.30.700.10">
    <property type="entry name" value="Glycoprotein, Type 4 Pilin"/>
    <property type="match status" value="1"/>
</dbReference>
<dbReference type="InterPro" id="IPR013783">
    <property type="entry name" value="Ig-like_fold"/>
</dbReference>
<proteinExistence type="predicted"/>
<dbReference type="GO" id="GO:0016020">
    <property type="term" value="C:membrane"/>
    <property type="evidence" value="ECO:0007669"/>
    <property type="project" value="UniProtKB-SubCell"/>
</dbReference>
<name>A0A0G1Q5L8_9BACT</name>
<dbReference type="Pfam" id="PF00041">
    <property type="entry name" value="fn3"/>
    <property type="match status" value="1"/>
</dbReference>
<evidence type="ECO:0000256" key="3">
    <source>
        <dbReference type="ARBA" id="ARBA00022692"/>
    </source>
</evidence>
<sequence length="432" mass="46397">MKKETNINYGSSQRSTVKKIKDKLHDWGFTPTPTSASLRFLKSTVSKIMFHDKNKNDTQSVRAVKTIPMLVWGFTLIELLIVVAIVGILSSVVVMNLSTAREKARDTQRVANVSQIANAIAIYQIDSGGVPPGEDGVEYVNGNPEWIPGLVPKYMSSVPSDPIDVDEHKFHYSRQGNDYEVISFLEQSGNDAACGDGGNSCQYYEKASGEFLALANPGASGWRFASSTEVVVVLPPSPQTTLTAPAGFSMSSALPGTNLYSGYLSFSWTTQNDVAGYRIYLTNTATNVTTTLNFSPANQSGVGNFGYAQGVQYSAYIVSVDADGNISAPSTTLYATTLKLTSPTNFTASATSPTSASLAWTASEGIIYKYMITRYTGSVGNAQKIVEVLAPATSYIDTTVEPGVTYIYWIKAMSLENYAGFNVGVPVTTPAS</sequence>
<evidence type="ECO:0000256" key="6">
    <source>
        <dbReference type="SAM" id="Phobius"/>
    </source>
</evidence>
<dbReference type="Gene3D" id="2.60.40.10">
    <property type="entry name" value="Immunoglobulins"/>
    <property type="match status" value="2"/>
</dbReference>
<comment type="caution">
    <text evidence="8">The sequence shown here is derived from an EMBL/GenBank/DDBJ whole genome shotgun (WGS) entry which is preliminary data.</text>
</comment>
<dbReference type="CDD" id="cd00063">
    <property type="entry name" value="FN3"/>
    <property type="match status" value="1"/>
</dbReference>
<dbReference type="SMART" id="SM00060">
    <property type="entry name" value="FN3"/>
    <property type="match status" value="1"/>
</dbReference>
<evidence type="ECO:0000313" key="9">
    <source>
        <dbReference type="Proteomes" id="UP000034696"/>
    </source>
</evidence>
<dbReference type="PANTHER" id="PTHR30093:SF44">
    <property type="entry name" value="TYPE II SECRETION SYSTEM CORE PROTEIN G"/>
    <property type="match status" value="1"/>
</dbReference>
<protein>
    <submittedName>
        <fullName evidence="8">General secretion pathway protein G</fullName>
    </submittedName>
</protein>
<keyword evidence="5 6" id="KW-0472">Membrane</keyword>
<dbReference type="InterPro" id="IPR013545">
    <property type="entry name" value="T2SS_protein-GspG_C"/>
</dbReference>
<dbReference type="Pfam" id="PF07963">
    <property type="entry name" value="N_methyl"/>
    <property type="match status" value="1"/>
</dbReference>
<accession>A0A0G1Q5L8</accession>
<dbReference type="PANTHER" id="PTHR30093">
    <property type="entry name" value="GENERAL SECRETION PATHWAY PROTEIN G"/>
    <property type="match status" value="1"/>
</dbReference>
<evidence type="ECO:0000256" key="4">
    <source>
        <dbReference type="ARBA" id="ARBA00022989"/>
    </source>
</evidence>
<dbReference type="PRINTS" id="PR00813">
    <property type="entry name" value="BCTERIALGSPG"/>
</dbReference>
<dbReference type="Proteomes" id="UP000034696">
    <property type="component" value="Unassembled WGS sequence"/>
</dbReference>
<organism evidence="8 9">
    <name type="scientific">Candidatus Giovannonibacteria bacterium GW2011_GWA2_45_21</name>
    <dbReference type="NCBI Taxonomy" id="1618649"/>
    <lineage>
        <taxon>Bacteria</taxon>
        <taxon>Candidatus Giovannoniibacteriota</taxon>
    </lineage>
</organism>
<evidence type="ECO:0000256" key="5">
    <source>
        <dbReference type="ARBA" id="ARBA00023136"/>
    </source>
</evidence>
<evidence type="ECO:0000313" key="8">
    <source>
        <dbReference type="EMBL" id="KKU03930.1"/>
    </source>
</evidence>
<feature type="domain" description="Fibronectin type-III" evidence="7">
    <location>
        <begin position="342"/>
        <end position="432"/>
    </location>
</feature>